<dbReference type="RefSeq" id="WP_301266266.1">
    <property type="nucleotide sequence ID" value="NZ_JAUIQW010000001.1"/>
</dbReference>
<dbReference type="AlphaFoldDB" id="A0AAW7NM32"/>
<evidence type="ECO:0000313" key="1">
    <source>
        <dbReference type="EMBL" id="MDN4876005.1"/>
    </source>
</evidence>
<dbReference type="Proteomes" id="UP001175137">
    <property type="component" value="Unassembled WGS sequence"/>
</dbReference>
<organism evidence="1 2">
    <name type="scientific">Bacillus cereus</name>
    <dbReference type="NCBI Taxonomy" id="1396"/>
    <lineage>
        <taxon>Bacteria</taxon>
        <taxon>Bacillati</taxon>
        <taxon>Bacillota</taxon>
        <taxon>Bacilli</taxon>
        <taxon>Bacillales</taxon>
        <taxon>Bacillaceae</taxon>
        <taxon>Bacillus</taxon>
        <taxon>Bacillus cereus group</taxon>
    </lineage>
</organism>
<sequence>MGNEEILKSFIKCIAAVSKDEDELNQFIEDVFNIDEHQIKNSDDKYFITIF</sequence>
<proteinExistence type="predicted"/>
<protein>
    <submittedName>
        <fullName evidence="1">Uncharacterized protein</fullName>
    </submittedName>
</protein>
<accession>A0AAW7NM32</accession>
<dbReference type="EMBL" id="JAUIQW010000001">
    <property type="protein sequence ID" value="MDN4876005.1"/>
    <property type="molecule type" value="Genomic_DNA"/>
</dbReference>
<gene>
    <name evidence="1" type="ORF">QYM23_24615</name>
</gene>
<comment type="caution">
    <text evidence="1">The sequence shown here is derived from an EMBL/GenBank/DDBJ whole genome shotgun (WGS) entry which is preliminary data.</text>
</comment>
<reference evidence="1" key="1">
    <citation type="submission" date="2023-07" db="EMBL/GenBank/DDBJ databases">
        <title>Complete genome sequence of Bacillus cereus SRCM126073 isolated from soil.</title>
        <authorList>
            <person name="Yang H.-G."/>
            <person name="Ryu M.-S."/>
            <person name="Ha G.-S."/>
            <person name="Yang H.-J."/>
            <person name="Jeong D.-Y."/>
        </authorList>
    </citation>
    <scope>NUCLEOTIDE SEQUENCE</scope>
    <source>
        <strain evidence="1">SRCM126073</strain>
    </source>
</reference>
<evidence type="ECO:0000313" key="2">
    <source>
        <dbReference type="Proteomes" id="UP001175137"/>
    </source>
</evidence>
<name>A0AAW7NM32_BACCE</name>